<name>A0A4Y2MPG0_ARAVE</name>
<dbReference type="AlphaFoldDB" id="A0A4Y2MPG0"/>
<evidence type="ECO:0000256" key="1">
    <source>
        <dbReference type="SAM" id="MobiDB-lite"/>
    </source>
</evidence>
<proteinExistence type="predicted"/>
<dbReference type="EMBL" id="BGPR01007550">
    <property type="protein sequence ID" value="GBN27737.1"/>
    <property type="molecule type" value="Genomic_DNA"/>
</dbReference>
<gene>
    <name evidence="2" type="ORF">AVEN_175058_1</name>
</gene>
<evidence type="ECO:0000313" key="3">
    <source>
        <dbReference type="Proteomes" id="UP000499080"/>
    </source>
</evidence>
<organism evidence="2 3">
    <name type="scientific">Araneus ventricosus</name>
    <name type="common">Orbweaver spider</name>
    <name type="synonym">Epeira ventricosa</name>
    <dbReference type="NCBI Taxonomy" id="182803"/>
    <lineage>
        <taxon>Eukaryota</taxon>
        <taxon>Metazoa</taxon>
        <taxon>Ecdysozoa</taxon>
        <taxon>Arthropoda</taxon>
        <taxon>Chelicerata</taxon>
        <taxon>Arachnida</taxon>
        <taxon>Araneae</taxon>
        <taxon>Araneomorphae</taxon>
        <taxon>Entelegynae</taxon>
        <taxon>Araneoidea</taxon>
        <taxon>Araneidae</taxon>
        <taxon>Araneus</taxon>
    </lineage>
</organism>
<reference evidence="2 3" key="1">
    <citation type="journal article" date="2019" name="Sci. Rep.">
        <title>Orb-weaving spider Araneus ventricosus genome elucidates the spidroin gene catalogue.</title>
        <authorList>
            <person name="Kono N."/>
            <person name="Nakamura H."/>
            <person name="Ohtoshi R."/>
            <person name="Moran D.A.P."/>
            <person name="Shinohara A."/>
            <person name="Yoshida Y."/>
            <person name="Fujiwara M."/>
            <person name="Mori M."/>
            <person name="Tomita M."/>
            <person name="Arakawa K."/>
        </authorList>
    </citation>
    <scope>NUCLEOTIDE SEQUENCE [LARGE SCALE GENOMIC DNA]</scope>
</reference>
<keyword evidence="3" id="KW-1185">Reference proteome</keyword>
<comment type="caution">
    <text evidence="2">The sequence shown here is derived from an EMBL/GenBank/DDBJ whole genome shotgun (WGS) entry which is preliminary data.</text>
</comment>
<sequence length="126" mass="14053">MTRTTFKTAPPSPNFPTTSEGGPSNLDIIFILTINLYNNKREYLSVCWCSTGKTAAPKATEFGLQILSRVYVISSVPRTNQTDGNFRQAPPDYESAVYLKRLQIEEPPSYETAIANKSFSSYCLTL</sequence>
<dbReference type="Proteomes" id="UP000499080">
    <property type="component" value="Unassembled WGS sequence"/>
</dbReference>
<accession>A0A4Y2MPG0</accession>
<dbReference type="OrthoDB" id="6426918at2759"/>
<protein>
    <submittedName>
        <fullName evidence="2">Uncharacterized protein</fullName>
    </submittedName>
</protein>
<evidence type="ECO:0000313" key="2">
    <source>
        <dbReference type="EMBL" id="GBN27737.1"/>
    </source>
</evidence>
<feature type="region of interest" description="Disordered" evidence="1">
    <location>
        <begin position="1"/>
        <end position="20"/>
    </location>
</feature>